<name>F6YHU6_CIOIN</name>
<keyword evidence="1" id="KW-1133">Transmembrane helix</keyword>
<dbReference type="Ensembl" id="ENSCINT00000022974.2">
    <property type="protein sequence ID" value="ENSCINP00000022728.2"/>
    <property type="gene ID" value="ENSCING00000012071.2"/>
</dbReference>
<keyword evidence="1" id="KW-0812">Transmembrane</keyword>
<dbReference type="Proteomes" id="UP000008144">
    <property type="component" value="Chromosome 7"/>
</dbReference>
<feature type="transmembrane region" description="Helical" evidence="1">
    <location>
        <begin position="6"/>
        <end position="26"/>
    </location>
</feature>
<dbReference type="InParanoid" id="F6YHU6"/>
<proteinExistence type="predicted"/>
<evidence type="ECO:0000313" key="3">
    <source>
        <dbReference type="Proteomes" id="UP000008144"/>
    </source>
</evidence>
<dbReference type="AlphaFoldDB" id="F6YHU6"/>
<organism evidence="2 3">
    <name type="scientific">Ciona intestinalis</name>
    <name type="common">Transparent sea squirt</name>
    <name type="synonym">Ascidia intestinalis</name>
    <dbReference type="NCBI Taxonomy" id="7719"/>
    <lineage>
        <taxon>Eukaryota</taxon>
        <taxon>Metazoa</taxon>
        <taxon>Chordata</taxon>
        <taxon>Tunicata</taxon>
        <taxon>Ascidiacea</taxon>
        <taxon>Phlebobranchia</taxon>
        <taxon>Cionidae</taxon>
        <taxon>Ciona</taxon>
    </lineage>
</organism>
<evidence type="ECO:0000256" key="1">
    <source>
        <dbReference type="SAM" id="Phobius"/>
    </source>
</evidence>
<reference evidence="2" key="4">
    <citation type="submission" date="2025-09" db="UniProtKB">
        <authorList>
            <consortium name="Ensembl"/>
        </authorList>
    </citation>
    <scope>IDENTIFICATION</scope>
</reference>
<keyword evidence="1" id="KW-0472">Membrane</keyword>
<reference evidence="3" key="1">
    <citation type="journal article" date="2002" name="Science">
        <title>The draft genome of Ciona intestinalis: insights into chordate and vertebrate origins.</title>
        <authorList>
            <person name="Dehal P."/>
            <person name="Satou Y."/>
            <person name="Campbell R.K."/>
            <person name="Chapman J."/>
            <person name="Degnan B."/>
            <person name="De Tomaso A."/>
            <person name="Davidson B."/>
            <person name="Di Gregorio A."/>
            <person name="Gelpke M."/>
            <person name="Goodstein D.M."/>
            <person name="Harafuji N."/>
            <person name="Hastings K.E."/>
            <person name="Ho I."/>
            <person name="Hotta K."/>
            <person name="Huang W."/>
            <person name="Kawashima T."/>
            <person name="Lemaire P."/>
            <person name="Martinez D."/>
            <person name="Meinertzhagen I.A."/>
            <person name="Necula S."/>
            <person name="Nonaka M."/>
            <person name="Putnam N."/>
            <person name="Rash S."/>
            <person name="Saiga H."/>
            <person name="Satake M."/>
            <person name="Terry A."/>
            <person name="Yamada L."/>
            <person name="Wang H.G."/>
            <person name="Awazu S."/>
            <person name="Azumi K."/>
            <person name="Boore J."/>
            <person name="Branno M."/>
            <person name="Chin-Bow S."/>
            <person name="DeSantis R."/>
            <person name="Doyle S."/>
            <person name="Francino P."/>
            <person name="Keys D.N."/>
            <person name="Haga S."/>
            <person name="Hayashi H."/>
            <person name="Hino K."/>
            <person name="Imai K.S."/>
            <person name="Inaba K."/>
            <person name="Kano S."/>
            <person name="Kobayashi K."/>
            <person name="Kobayashi M."/>
            <person name="Lee B.I."/>
            <person name="Makabe K.W."/>
            <person name="Manohar C."/>
            <person name="Matassi G."/>
            <person name="Medina M."/>
            <person name="Mochizuki Y."/>
            <person name="Mount S."/>
            <person name="Morishita T."/>
            <person name="Miura S."/>
            <person name="Nakayama A."/>
            <person name="Nishizaka S."/>
            <person name="Nomoto H."/>
            <person name="Ohta F."/>
            <person name="Oishi K."/>
            <person name="Rigoutsos I."/>
            <person name="Sano M."/>
            <person name="Sasaki A."/>
            <person name="Sasakura Y."/>
            <person name="Shoguchi E."/>
            <person name="Shin-i T."/>
            <person name="Spagnuolo A."/>
            <person name="Stainier D."/>
            <person name="Suzuki M.M."/>
            <person name="Tassy O."/>
            <person name="Takatori N."/>
            <person name="Tokuoka M."/>
            <person name="Yagi K."/>
            <person name="Yoshizaki F."/>
            <person name="Wada S."/>
            <person name="Zhang C."/>
            <person name="Hyatt P.D."/>
            <person name="Larimer F."/>
            <person name="Detter C."/>
            <person name="Doggett N."/>
            <person name="Glavina T."/>
            <person name="Hawkins T."/>
            <person name="Richardson P."/>
            <person name="Lucas S."/>
            <person name="Kohara Y."/>
            <person name="Levine M."/>
            <person name="Satoh N."/>
            <person name="Rokhsar D.S."/>
        </authorList>
    </citation>
    <scope>NUCLEOTIDE SEQUENCE [LARGE SCALE GENOMIC DNA]</scope>
</reference>
<protein>
    <submittedName>
        <fullName evidence="2">Uncharacterized protein</fullName>
    </submittedName>
</protein>
<sequence>MWWVGVRWYIFSFSFIHLFGSEHRVFTKLYKWFVRHSKKSLLNVKNTIRKYYVQTVFILCHISV</sequence>
<evidence type="ECO:0000313" key="2">
    <source>
        <dbReference type="Ensembl" id="ENSCINP00000022728.2"/>
    </source>
</evidence>
<dbReference type="HOGENOM" id="CLU_2866967_0_0_1"/>
<dbReference type="EMBL" id="EAAA01002334">
    <property type="status" value="NOT_ANNOTATED_CDS"/>
    <property type="molecule type" value="Genomic_DNA"/>
</dbReference>
<reference evidence="2" key="3">
    <citation type="submission" date="2025-08" db="UniProtKB">
        <authorList>
            <consortium name="Ensembl"/>
        </authorList>
    </citation>
    <scope>IDENTIFICATION</scope>
</reference>
<reference evidence="2" key="2">
    <citation type="journal article" date="2008" name="Genome Biol.">
        <title>Improved genome assembly and evidence-based global gene model set for the chordate Ciona intestinalis: new insight into intron and operon populations.</title>
        <authorList>
            <person name="Satou Y."/>
            <person name="Mineta K."/>
            <person name="Ogasawara M."/>
            <person name="Sasakura Y."/>
            <person name="Shoguchi E."/>
            <person name="Ueno K."/>
            <person name="Yamada L."/>
            <person name="Matsumoto J."/>
            <person name="Wasserscheid J."/>
            <person name="Dewar K."/>
            <person name="Wiley G.B."/>
            <person name="Macmil S.L."/>
            <person name="Roe B.A."/>
            <person name="Zeller R.W."/>
            <person name="Hastings K.E."/>
            <person name="Lemaire P."/>
            <person name="Lindquist E."/>
            <person name="Endo T."/>
            <person name="Hotta K."/>
            <person name="Inaba K."/>
        </authorList>
    </citation>
    <scope>NUCLEOTIDE SEQUENCE [LARGE SCALE GENOMIC DNA]</scope>
    <source>
        <strain evidence="2">wild type</strain>
    </source>
</reference>
<keyword evidence="3" id="KW-1185">Reference proteome</keyword>
<accession>F6YHU6</accession>